<name>A0A1G6KPW5_9MICO</name>
<dbReference type="SMART" id="SM01149">
    <property type="entry name" value="DUF1237"/>
    <property type="match status" value="1"/>
</dbReference>
<dbReference type="Gene3D" id="1.50.10.10">
    <property type="match status" value="1"/>
</dbReference>
<dbReference type="PANTHER" id="PTHR31047">
    <property type="entry name" value="MEIOTICALLY UP-REGULATED GENE 157 PROTEIN"/>
    <property type="match status" value="1"/>
</dbReference>
<dbReference type="InterPro" id="IPR008928">
    <property type="entry name" value="6-hairpin_glycosidase_sf"/>
</dbReference>
<keyword evidence="2" id="KW-1185">Reference proteome</keyword>
<proteinExistence type="predicted"/>
<protein>
    <recommendedName>
        <fullName evidence="3">Metal-independent alpha-mannosidase</fullName>
    </recommendedName>
</protein>
<dbReference type="Proteomes" id="UP000199039">
    <property type="component" value="Unassembled WGS sequence"/>
</dbReference>
<dbReference type="InterPro" id="IPR008313">
    <property type="entry name" value="GH125"/>
</dbReference>
<dbReference type="Pfam" id="PF06824">
    <property type="entry name" value="Glyco_hydro_125"/>
    <property type="match status" value="1"/>
</dbReference>
<sequence>MDPSLRDAAAAAVRDGLKDATITEMFLTCLDDTLETTVSELDDSSTFIITGDIPAMWLRDSVTQIRPYLLFAAASPELRRMLRGLIARQAELILRDPYANAFNRTADGRGHQDDLTDLNPWVWERKYEVDSLSYPLQLAYMFWRATGDTSWATPRFAEAARTIVRTIAVEQNHEVLSPYQFRRPNAPAPTDTLTHDGFGPPTAPTGLTWSGFRPSDDACTYGFNIPGNAFAAQSLAQLAELATHAFADPDLSRRALALSTQIRTAIRQHGIVEHPTLGPVYAYEVNGLGDTLLMDDANVPSLLSLPMLGVCPPDDPVYRATRQLVLSPENPYFVEGTHASGIGSPHTPPGHIWPIALCVQGITSTDPDERLRMLTTLRETDGGTGMMHESFLADDPNQFTRKWFSWANSMFCELVLDMVGQPVTALLRPGHAR</sequence>
<dbReference type="PIRSF" id="PIRSF028846">
    <property type="entry name" value="UCP028846"/>
    <property type="match status" value="1"/>
</dbReference>
<dbReference type="RefSeq" id="WP_425424083.1">
    <property type="nucleotide sequence ID" value="NZ_FMYH01000002.1"/>
</dbReference>
<reference evidence="1 2" key="1">
    <citation type="submission" date="2016-09" db="EMBL/GenBank/DDBJ databases">
        <authorList>
            <person name="Capua I."/>
            <person name="De Benedictis P."/>
            <person name="Joannis T."/>
            <person name="Lombin L.H."/>
            <person name="Cattoli G."/>
        </authorList>
    </citation>
    <scope>NUCLEOTIDE SEQUENCE [LARGE SCALE GENOMIC DNA]</scope>
    <source>
        <strain evidence="1 2">ISLP-3</strain>
    </source>
</reference>
<gene>
    <name evidence="1" type="ORF">SAMN05216410_1640</name>
</gene>
<dbReference type="GO" id="GO:0005975">
    <property type="term" value="P:carbohydrate metabolic process"/>
    <property type="evidence" value="ECO:0007669"/>
    <property type="project" value="InterPro"/>
</dbReference>
<evidence type="ECO:0000313" key="1">
    <source>
        <dbReference type="EMBL" id="SDC32386.1"/>
    </source>
</evidence>
<dbReference type="PANTHER" id="PTHR31047:SF0">
    <property type="entry name" value="MEIOTICALLY UP-REGULATED GENE 157 PROTEIN"/>
    <property type="match status" value="1"/>
</dbReference>
<evidence type="ECO:0008006" key="3">
    <source>
        <dbReference type="Google" id="ProtNLM"/>
    </source>
</evidence>
<dbReference type="InterPro" id="IPR012341">
    <property type="entry name" value="6hp_glycosidase-like_sf"/>
</dbReference>
<evidence type="ECO:0000313" key="2">
    <source>
        <dbReference type="Proteomes" id="UP000199039"/>
    </source>
</evidence>
<organism evidence="1 2">
    <name type="scientific">Sanguibacter gelidistatuariae</name>
    <dbReference type="NCBI Taxonomy" id="1814289"/>
    <lineage>
        <taxon>Bacteria</taxon>
        <taxon>Bacillati</taxon>
        <taxon>Actinomycetota</taxon>
        <taxon>Actinomycetes</taxon>
        <taxon>Micrococcales</taxon>
        <taxon>Sanguibacteraceae</taxon>
        <taxon>Sanguibacter</taxon>
    </lineage>
</organism>
<accession>A0A1G6KPW5</accession>
<dbReference type="EMBL" id="FMYH01000002">
    <property type="protein sequence ID" value="SDC32386.1"/>
    <property type="molecule type" value="Genomic_DNA"/>
</dbReference>
<dbReference type="AlphaFoldDB" id="A0A1G6KPW5"/>
<dbReference type="SUPFAM" id="SSF48208">
    <property type="entry name" value="Six-hairpin glycosidases"/>
    <property type="match status" value="1"/>
</dbReference>
<dbReference type="STRING" id="1814289.SAMN05216410_1640"/>